<dbReference type="HAMAP" id="MF_00102">
    <property type="entry name" value="DapB"/>
    <property type="match status" value="1"/>
</dbReference>
<comment type="caution">
    <text evidence="16">The sequence shown here is derived from an EMBL/GenBank/DDBJ whole genome shotgun (WGS) entry which is preliminary data.</text>
</comment>
<keyword evidence="8 13" id="KW-0457">Lysine biosynthesis</keyword>
<feature type="binding site" evidence="13">
    <location>
        <position position="71"/>
    </location>
    <ligand>
        <name>NAD(+)</name>
        <dbReference type="ChEBI" id="CHEBI:57540"/>
    </ligand>
</feature>
<dbReference type="Gene3D" id="3.30.360.10">
    <property type="entry name" value="Dihydrodipicolinate Reductase, domain 2"/>
    <property type="match status" value="1"/>
</dbReference>
<feature type="binding site" evidence="13">
    <location>
        <position position="72"/>
    </location>
    <ligand>
        <name>NADP(+)</name>
        <dbReference type="ChEBI" id="CHEBI:58349"/>
    </ligand>
</feature>
<evidence type="ECO:0000256" key="12">
    <source>
        <dbReference type="ARBA" id="ARBA00049396"/>
    </source>
</evidence>
<comment type="pathway">
    <text evidence="9 13">Amino-acid biosynthesis; L-lysine biosynthesis via DAP pathway; (S)-tetrahydrodipicolinate from L-aspartate: step 4/4.</text>
</comment>
<comment type="subcellular location">
    <subcellularLocation>
        <location evidence="13">Cytoplasm</location>
    </subcellularLocation>
</comment>
<dbReference type="Pfam" id="PF01113">
    <property type="entry name" value="DapB_N"/>
    <property type="match status" value="1"/>
</dbReference>
<evidence type="ECO:0000256" key="5">
    <source>
        <dbReference type="ARBA" id="ARBA00022915"/>
    </source>
</evidence>
<dbReference type="InterPro" id="IPR036291">
    <property type="entry name" value="NAD(P)-bd_dom_sf"/>
</dbReference>
<dbReference type="InterPro" id="IPR022663">
    <property type="entry name" value="DapB_C"/>
</dbReference>
<comment type="catalytic activity">
    <reaction evidence="11 13">
        <text>(S)-2,3,4,5-tetrahydrodipicolinate + NADP(+) + H2O = (2S,4S)-4-hydroxy-2,3,4,5-tetrahydrodipicolinate + NADPH + H(+)</text>
        <dbReference type="Rhea" id="RHEA:35331"/>
        <dbReference type="ChEBI" id="CHEBI:15377"/>
        <dbReference type="ChEBI" id="CHEBI:15378"/>
        <dbReference type="ChEBI" id="CHEBI:16845"/>
        <dbReference type="ChEBI" id="CHEBI:57783"/>
        <dbReference type="ChEBI" id="CHEBI:58349"/>
        <dbReference type="ChEBI" id="CHEBI:67139"/>
        <dbReference type="EC" id="1.17.1.8"/>
    </reaction>
</comment>
<dbReference type="CDD" id="cd02274">
    <property type="entry name" value="DHDPR_N"/>
    <property type="match status" value="1"/>
</dbReference>
<keyword evidence="5 13" id="KW-0220">Diaminopimelate biosynthesis</keyword>
<feature type="active site" description="Proton donor" evidence="13">
    <location>
        <position position="196"/>
    </location>
</feature>
<keyword evidence="7 13" id="KW-0520">NAD</keyword>
<dbReference type="GO" id="GO:0016726">
    <property type="term" value="F:oxidoreductase activity, acting on CH or CH2 groups, NAD or NADP as acceptor"/>
    <property type="evidence" value="ECO:0007669"/>
    <property type="project" value="UniProtKB-UniRule"/>
</dbReference>
<dbReference type="NCBIfam" id="TIGR00036">
    <property type="entry name" value="dapB"/>
    <property type="match status" value="1"/>
</dbReference>
<evidence type="ECO:0000256" key="7">
    <source>
        <dbReference type="ARBA" id="ARBA00023027"/>
    </source>
</evidence>
<dbReference type="PIRSF" id="PIRSF000161">
    <property type="entry name" value="DHPR"/>
    <property type="match status" value="1"/>
</dbReference>
<gene>
    <name evidence="13 16" type="primary">dapB</name>
    <name evidence="16" type="ORF">GCM10011517_21570</name>
</gene>
<evidence type="ECO:0000259" key="14">
    <source>
        <dbReference type="Pfam" id="PF01113"/>
    </source>
</evidence>
<dbReference type="GO" id="GO:0005829">
    <property type="term" value="C:cytosol"/>
    <property type="evidence" value="ECO:0007669"/>
    <property type="project" value="TreeGrafter"/>
</dbReference>
<name>A0A917AHK3_9RHOB</name>
<dbReference type="PROSITE" id="PS01298">
    <property type="entry name" value="DAPB"/>
    <property type="match status" value="1"/>
</dbReference>
<keyword evidence="17" id="KW-1185">Reference proteome</keyword>
<accession>A0A917AHK3</accession>
<dbReference type="GO" id="GO:0019877">
    <property type="term" value="P:diaminopimelate biosynthetic process"/>
    <property type="evidence" value="ECO:0007669"/>
    <property type="project" value="UniProtKB-UniRule"/>
</dbReference>
<evidence type="ECO:0000256" key="9">
    <source>
        <dbReference type="ARBA" id="ARBA00037922"/>
    </source>
</evidence>
<feature type="binding site" evidence="13">
    <location>
        <position position="193"/>
    </location>
    <ligand>
        <name>(S)-2,3,4,5-tetrahydrodipicolinate</name>
        <dbReference type="ChEBI" id="CHEBI:16845"/>
    </ligand>
</feature>
<sequence length="303" mass="31661">MKFVFRHKAHLSDQLRFAKGGAGGYTSEKEVESDMTDLPGIVITGASGRMGQMLIKTVMASDKARLVGALERPGHDWIGRDAGEVAGAGHAGVPITDDAVEAFAKAQAVIDFTAPAATVEFAALAAQARAVHVIGTTGMSEDEIAKLGPAARHAVIIRAGNMSLGVNLLTTLTKKVAEALGMDYDIEVIEAHHHHKVDAPSGTALMLGQAAADGLGVDLNEVADRGRDGITGARTRGHIGFHAIRGGDIIGEHDVLFAGPGERITLRHVASDRSVFANGALRAALWGQDKSPGEYDMVDVLGL</sequence>
<evidence type="ECO:0000256" key="8">
    <source>
        <dbReference type="ARBA" id="ARBA00023154"/>
    </source>
</evidence>
<dbReference type="Pfam" id="PF05173">
    <property type="entry name" value="DapB_C"/>
    <property type="match status" value="1"/>
</dbReference>
<evidence type="ECO:0000256" key="10">
    <source>
        <dbReference type="ARBA" id="ARBA00038983"/>
    </source>
</evidence>
<dbReference type="GO" id="GO:0051287">
    <property type="term" value="F:NAD binding"/>
    <property type="evidence" value="ECO:0007669"/>
    <property type="project" value="UniProtKB-UniRule"/>
</dbReference>
<comment type="subunit">
    <text evidence="13">Homotetramer.</text>
</comment>
<feature type="binding site" evidence="13">
    <location>
        <begin position="135"/>
        <end position="137"/>
    </location>
    <ligand>
        <name>NAD(+)</name>
        <dbReference type="ChEBI" id="CHEBI:57540"/>
    </ligand>
</feature>
<dbReference type="AlphaFoldDB" id="A0A917AHK3"/>
<dbReference type="SUPFAM" id="SSF51735">
    <property type="entry name" value="NAD(P)-binding Rossmann-fold domains"/>
    <property type="match status" value="1"/>
</dbReference>
<comment type="similarity">
    <text evidence="1 13">Belongs to the DapB family.</text>
</comment>
<keyword evidence="3 13" id="KW-0028">Amino-acid biosynthesis</keyword>
<evidence type="ECO:0000256" key="6">
    <source>
        <dbReference type="ARBA" id="ARBA00023002"/>
    </source>
</evidence>
<organism evidence="16 17">
    <name type="scientific">Actibacterium pelagium</name>
    <dbReference type="NCBI Taxonomy" id="2029103"/>
    <lineage>
        <taxon>Bacteria</taxon>
        <taxon>Pseudomonadati</taxon>
        <taxon>Pseudomonadota</taxon>
        <taxon>Alphaproteobacteria</taxon>
        <taxon>Rhodobacterales</taxon>
        <taxon>Roseobacteraceae</taxon>
        <taxon>Actibacterium</taxon>
    </lineage>
</organism>
<feature type="domain" description="Dihydrodipicolinate reductase C-terminal" evidence="15">
    <location>
        <begin position="165"/>
        <end position="301"/>
    </location>
</feature>
<dbReference type="PANTHER" id="PTHR20836">
    <property type="entry name" value="DIHYDRODIPICOLINATE REDUCTASE"/>
    <property type="match status" value="1"/>
</dbReference>
<evidence type="ECO:0000256" key="13">
    <source>
        <dbReference type="HAMAP-Rule" id="MF_00102"/>
    </source>
</evidence>
<evidence type="ECO:0000256" key="11">
    <source>
        <dbReference type="ARBA" id="ARBA00049080"/>
    </source>
</evidence>
<dbReference type="EMBL" id="BMKN01000002">
    <property type="protein sequence ID" value="GGE53530.1"/>
    <property type="molecule type" value="Genomic_DNA"/>
</dbReference>
<evidence type="ECO:0000313" key="17">
    <source>
        <dbReference type="Proteomes" id="UP000606730"/>
    </source>
</evidence>
<dbReference type="InterPro" id="IPR023940">
    <property type="entry name" value="DHDPR_bac"/>
</dbReference>
<feature type="domain" description="Dihydrodipicolinate reductase N-terminal" evidence="14">
    <location>
        <begin position="41"/>
        <end position="162"/>
    </location>
</feature>
<dbReference type="SUPFAM" id="SSF55347">
    <property type="entry name" value="Glyceraldehyde-3-phosphate dehydrogenase-like, C-terminal domain"/>
    <property type="match status" value="1"/>
</dbReference>
<keyword evidence="6 13" id="KW-0560">Oxidoreductase</keyword>
<comment type="caution">
    <text evidence="13">Was originally thought to be a dihydrodipicolinate reductase (DHDPR), catalyzing the conversion of dihydrodipicolinate to tetrahydrodipicolinate. However, it was shown in E.coli that the substrate of the enzymatic reaction is not dihydrodipicolinate (DHDP) but in fact (2S,4S)-4-hydroxy-2,3,4,5-tetrahydrodipicolinic acid (HTPA), the product released by the DapA-catalyzed reaction.</text>
</comment>
<dbReference type="InterPro" id="IPR000846">
    <property type="entry name" value="DapB_N"/>
</dbReference>
<evidence type="ECO:0000313" key="16">
    <source>
        <dbReference type="EMBL" id="GGE53530.1"/>
    </source>
</evidence>
<dbReference type="FunFam" id="3.30.360.10:FF:000004">
    <property type="entry name" value="4-hydroxy-tetrahydrodipicolinate reductase"/>
    <property type="match status" value="1"/>
</dbReference>
<feature type="binding site" evidence="13">
    <location>
        <begin position="45"/>
        <end position="50"/>
    </location>
    <ligand>
        <name>NAD(+)</name>
        <dbReference type="ChEBI" id="CHEBI:57540"/>
    </ligand>
</feature>
<reference evidence="16" key="2">
    <citation type="submission" date="2020-09" db="EMBL/GenBank/DDBJ databases">
        <authorList>
            <person name="Sun Q."/>
            <person name="Zhou Y."/>
        </authorList>
    </citation>
    <scope>NUCLEOTIDE SEQUENCE</scope>
    <source>
        <strain evidence="16">CGMCC 1.16012</strain>
    </source>
</reference>
<dbReference type="Gene3D" id="3.40.50.720">
    <property type="entry name" value="NAD(P)-binding Rossmann-like Domain"/>
    <property type="match status" value="1"/>
</dbReference>
<evidence type="ECO:0000256" key="3">
    <source>
        <dbReference type="ARBA" id="ARBA00022605"/>
    </source>
</evidence>
<comment type="function">
    <text evidence="13">Catalyzes the conversion of 4-hydroxy-tetrahydrodipicolinate (HTPA) to tetrahydrodipicolinate.</text>
</comment>
<dbReference type="InterPro" id="IPR022664">
    <property type="entry name" value="DapB_N_CS"/>
</dbReference>
<comment type="catalytic activity">
    <reaction evidence="12 13">
        <text>(S)-2,3,4,5-tetrahydrodipicolinate + NAD(+) + H2O = (2S,4S)-4-hydroxy-2,3,4,5-tetrahydrodipicolinate + NADH + H(+)</text>
        <dbReference type="Rhea" id="RHEA:35323"/>
        <dbReference type="ChEBI" id="CHEBI:15377"/>
        <dbReference type="ChEBI" id="CHEBI:15378"/>
        <dbReference type="ChEBI" id="CHEBI:16845"/>
        <dbReference type="ChEBI" id="CHEBI:57540"/>
        <dbReference type="ChEBI" id="CHEBI:57945"/>
        <dbReference type="ChEBI" id="CHEBI:67139"/>
        <dbReference type="EC" id="1.17.1.8"/>
    </reaction>
</comment>
<keyword evidence="4 13" id="KW-0521">NADP</keyword>
<protein>
    <recommendedName>
        <fullName evidence="10 13">4-hydroxy-tetrahydrodipicolinate reductase</fullName>
        <shortName evidence="13">HTPA reductase</shortName>
        <ecNumber evidence="10 13">1.17.1.8</ecNumber>
    </recommendedName>
</protein>
<dbReference type="EC" id="1.17.1.8" evidence="10 13"/>
<reference evidence="16" key="1">
    <citation type="journal article" date="2014" name="Int. J. Syst. Evol. Microbiol.">
        <title>Complete genome sequence of Corynebacterium casei LMG S-19264T (=DSM 44701T), isolated from a smear-ripened cheese.</title>
        <authorList>
            <consortium name="US DOE Joint Genome Institute (JGI-PGF)"/>
            <person name="Walter F."/>
            <person name="Albersmeier A."/>
            <person name="Kalinowski J."/>
            <person name="Ruckert C."/>
        </authorList>
    </citation>
    <scope>NUCLEOTIDE SEQUENCE</scope>
    <source>
        <strain evidence="16">CGMCC 1.16012</strain>
    </source>
</reference>
<keyword evidence="2 13" id="KW-0963">Cytoplasm</keyword>
<proteinExistence type="inferred from homology"/>
<evidence type="ECO:0000256" key="2">
    <source>
        <dbReference type="ARBA" id="ARBA00022490"/>
    </source>
</evidence>
<feature type="binding site" evidence="13">
    <location>
        <begin position="159"/>
        <end position="162"/>
    </location>
    <ligand>
        <name>NAD(+)</name>
        <dbReference type="ChEBI" id="CHEBI:57540"/>
    </ligand>
</feature>
<evidence type="ECO:0000256" key="4">
    <source>
        <dbReference type="ARBA" id="ARBA00022857"/>
    </source>
</evidence>
<dbReference type="GO" id="GO:0050661">
    <property type="term" value="F:NADP binding"/>
    <property type="evidence" value="ECO:0007669"/>
    <property type="project" value="UniProtKB-UniRule"/>
</dbReference>
<dbReference type="Proteomes" id="UP000606730">
    <property type="component" value="Unassembled WGS sequence"/>
</dbReference>
<feature type="active site" description="Proton donor/acceptor" evidence="13">
    <location>
        <position position="192"/>
    </location>
</feature>
<dbReference type="PANTHER" id="PTHR20836:SF0">
    <property type="entry name" value="4-HYDROXY-TETRAHYDRODIPICOLINATE REDUCTASE 1, CHLOROPLASTIC-RELATED"/>
    <property type="match status" value="1"/>
</dbReference>
<evidence type="ECO:0000259" key="15">
    <source>
        <dbReference type="Pfam" id="PF05173"/>
    </source>
</evidence>
<dbReference type="GO" id="GO:0008839">
    <property type="term" value="F:4-hydroxy-tetrahydrodipicolinate reductase"/>
    <property type="evidence" value="ECO:0007669"/>
    <property type="project" value="UniProtKB-UniRule"/>
</dbReference>
<evidence type="ECO:0000256" key="1">
    <source>
        <dbReference type="ARBA" id="ARBA00006642"/>
    </source>
</evidence>
<dbReference type="GO" id="GO:0009089">
    <property type="term" value="P:lysine biosynthetic process via diaminopimelate"/>
    <property type="evidence" value="ECO:0007669"/>
    <property type="project" value="UniProtKB-UniRule"/>
</dbReference>
<feature type="binding site" evidence="13">
    <location>
        <begin position="202"/>
        <end position="203"/>
    </location>
    <ligand>
        <name>(S)-2,3,4,5-tetrahydrodipicolinate</name>
        <dbReference type="ChEBI" id="CHEBI:16845"/>
    </ligand>
</feature>